<accession>A0AC61MRV6</accession>
<evidence type="ECO:0000313" key="2">
    <source>
        <dbReference type="Proteomes" id="UP000595814"/>
    </source>
</evidence>
<organism evidence="1 2">
    <name type="scientific">Miniphocaeibacter halophilus</name>
    <dbReference type="NCBI Taxonomy" id="2931922"/>
    <lineage>
        <taxon>Bacteria</taxon>
        <taxon>Bacillati</taxon>
        <taxon>Bacillota</taxon>
        <taxon>Tissierellia</taxon>
        <taxon>Tissierellales</taxon>
        <taxon>Peptoniphilaceae</taxon>
        <taxon>Miniphocaeibacter</taxon>
    </lineage>
</organism>
<protein>
    <submittedName>
        <fullName evidence="1">YjjG family noncanonical pyrimidine nucleotidase</fullName>
    </submittedName>
</protein>
<keyword evidence="2" id="KW-1185">Reference proteome</keyword>
<proteinExistence type="predicted"/>
<gene>
    <name evidence="1" type="ORF">JFY71_01900</name>
</gene>
<sequence length="225" mass="26500">MYKALFFDIDDTIFDFEKCSLAAFEESFKICDLHYSKSIYELYREISKDLWKKQKSGEISVQDVLNTRFKILFEKLNLNSSYYKFQKVFEKNLGKQFITEPNVYEVISSLYKKYKIYAASNGILEMQINRLKHANLLDYFTDLFVSDDIGYDKPSDNFFKECLKRSNLEAREILFIGDSLQADIIGAKNNNIDTCWYNINGYEKPKDLEVNYIITNLIVLKSILL</sequence>
<dbReference type="Proteomes" id="UP000595814">
    <property type="component" value="Chromosome"/>
</dbReference>
<reference evidence="1 2" key="1">
    <citation type="journal article" date="2022" name="Int. J. Syst. Evol. Microbiol.">
        <title>Miniphocaeibacter halophilus sp. nov., an ammonium-tolerant acetate-producing bacterium isolated from a biogas system.</title>
        <authorList>
            <person name="Schnurer A."/>
            <person name="Singh A."/>
            <person name="Bi S."/>
            <person name="Qiao W."/>
            <person name="Westerholm M."/>
        </authorList>
    </citation>
    <scope>NUCLEOTIDE SEQUENCE [LARGE SCALE GENOMIC DNA]</scope>
    <source>
        <strain evidence="1 2">AMB_01</strain>
    </source>
</reference>
<dbReference type="EMBL" id="CP066744">
    <property type="protein sequence ID" value="QQK08319.1"/>
    <property type="molecule type" value="Genomic_DNA"/>
</dbReference>
<evidence type="ECO:0000313" key="1">
    <source>
        <dbReference type="EMBL" id="QQK08319.1"/>
    </source>
</evidence>
<name>A0AC61MRV6_9FIRM</name>